<dbReference type="SUPFAM" id="SSF56954">
    <property type="entry name" value="Outer membrane efflux proteins (OEP)"/>
    <property type="match status" value="1"/>
</dbReference>
<feature type="compositionally biased region" description="Basic residues" evidence="1">
    <location>
        <begin position="461"/>
        <end position="472"/>
    </location>
</feature>
<dbReference type="Gene3D" id="1.20.1600.10">
    <property type="entry name" value="Outer membrane efflux proteins (OEP)"/>
    <property type="match status" value="1"/>
</dbReference>
<dbReference type="PANTHER" id="PTHR30203">
    <property type="entry name" value="OUTER MEMBRANE CATION EFFLUX PROTEIN"/>
    <property type="match status" value="1"/>
</dbReference>
<protein>
    <submittedName>
        <fullName evidence="3">TolC family protein</fullName>
    </submittedName>
</protein>
<feature type="signal peptide" evidence="2">
    <location>
        <begin position="1"/>
        <end position="24"/>
    </location>
</feature>
<dbReference type="PROSITE" id="PS51257">
    <property type="entry name" value="PROKAR_LIPOPROTEIN"/>
    <property type="match status" value="1"/>
</dbReference>
<feature type="chain" id="PRO_5037642633" evidence="2">
    <location>
        <begin position="25"/>
        <end position="472"/>
    </location>
</feature>
<sequence>MKYPYHQRLLATGVCVAMALLAGCAVTPSINSSEMAALDLLGPGYSRLGNEAAPAHPATTLNADEATRLLLLHSPQVRGLLASAGVADAQRAQAALISNPKFATGALRPEGGGRWQLDFGLTQSLVDVFTRGLRQQLAEQQWLETRWKIQQGLQSLVSELQHTWFSAIAAEQIRQLRAVQYQASRARVTLAQSLYDAGNIPESTLLLHQLDASQQQSNLEQAALTASGEKRTLVYLLGLAAADVPELPGALANLPDEHWQADTLIAEGKTHQPLLRLLAEQQHQLQQQSKLTGQSTWRDISVGIEAEREFDGSWNKGGHIEWGLPLFDQGQYRQQATRALLAQNEAQQSDANLKLVQQVTASLEQMHYARAAQTRAAAAAENANKRLALLQREVNFMITSPFELLAGKQHLLQFEEEGIRARESYWLARNNLEQALGKQLPVPETIGVPANEPPQEDQSQHNHHHHGAHHHD</sequence>
<accession>A0A928V5Z1</accession>
<organism evidence="3 4">
    <name type="scientific">Cellvibrio polysaccharolyticus</name>
    <dbReference type="NCBI Taxonomy" id="2082724"/>
    <lineage>
        <taxon>Bacteria</taxon>
        <taxon>Pseudomonadati</taxon>
        <taxon>Pseudomonadota</taxon>
        <taxon>Gammaproteobacteria</taxon>
        <taxon>Cellvibrionales</taxon>
        <taxon>Cellvibrionaceae</taxon>
        <taxon>Cellvibrio</taxon>
    </lineage>
</organism>
<gene>
    <name evidence="3" type="ORF">C4F51_09820</name>
</gene>
<evidence type="ECO:0000313" key="4">
    <source>
        <dbReference type="Proteomes" id="UP000652567"/>
    </source>
</evidence>
<evidence type="ECO:0000313" key="3">
    <source>
        <dbReference type="EMBL" id="MBE8717486.1"/>
    </source>
</evidence>
<dbReference type="GO" id="GO:0015562">
    <property type="term" value="F:efflux transmembrane transporter activity"/>
    <property type="evidence" value="ECO:0007669"/>
    <property type="project" value="InterPro"/>
</dbReference>
<dbReference type="AlphaFoldDB" id="A0A928V5Z1"/>
<dbReference type="EMBL" id="PRDL01000001">
    <property type="protein sequence ID" value="MBE8717486.1"/>
    <property type="molecule type" value="Genomic_DNA"/>
</dbReference>
<dbReference type="InterPro" id="IPR010131">
    <property type="entry name" value="MdtP/NodT-like"/>
</dbReference>
<dbReference type="Proteomes" id="UP000652567">
    <property type="component" value="Unassembled WGS sequence"/>
</dbReference>
<evidence type="ECO:0000256" key="2">
    <source>
        <dbReference type="SAM" id="SignalP"/>
    </source>
</evidence>
<comment type="caution">
    <text evidence="3">The sequence shown here is derived from an EMBL/GenBank/DDBJ whole genome shotgun (WGS) entry which is preliminary data.</text>
</comment>
<keyword evidence="4" id="KW-1185">Reference proteome</keyword>
<evidence type="ECO:0000256" key="1">
    <source>
        <dbReference type="SAM" id="MobiDB-lite"/>
    </source>
</evidence>
<feature type="region of interest" description="Disordered" evidence="1">
    <location>
        <begin position="443"/>
        <end position="472"/>
    </location>
</feature>
<reference evidence="3" key="1">
    <citation type="submission" date="2018-07" db="EMBL/GenBank/DDBJ databases">
        <title>Genome assembly of strain Ka43.</title>
        <authorList>
            <person name="Kukolya J."/>
            <person name="Nagy I."/>
            <person name="Horvath B."/>
            <person name="Toth A."/>
        </authorList>
    </citation>
    <scope>NUCLEOTIDE SEQUENCE</scope>
    <source>
        <strain evidence="3">KB43</strain>
    </source>
</reference>
<proteinExistence type="predicted"/>
<name>A0A928V5Z1_9GAMM</name>
<dbReference type="RefSeq" id="WP_193909367.1">
    <property type="nucleotide sequence ID" value="NZ_PRDL01000001.1"/>
</dbReference>
<keyword evidence="2" id="KW-0732">Signal</keyword>